<dbReference type="GeneID" id="20328604"/>
<feature type="non-terminal residue" evidence="1">
    <location>
        <position position="1"/>
    </location>
</feature>
<sequence>LRKFFYEVTRDSTESLVYDIVQLNVLHTGRLMFQLSRYSRHRKGLVSNLMSVPFQTMVTYSKNGTKLPTIICLRLLVAVKKWPKWSNSESGLVGVALTKSLHSIRLHNFSIPGSPKCIRPGRPVCSLQRACPSRNAPEVCEYYNFVMISVFLIHGELSESFRTLSGVHRKCPLTPLLFGAVIDGIMVQTLKGRQNYGAPITSDETLSI</sequence>
<reference evidence="1 2" key="1">
    <citation type="submission" date="2013-11" db="EMBL/GenBank/DDBJ databases">
        <title>Opisthorchis viverrini - life in the bile duct.</title>
        <authorList>
            <person name="Young N.D."/>
            <person name="Nagarajan N."/>
            <person name="Lin S.J."/>
            <person name="Korhonen P.K."/>
            <person name="Jex A.R."/>
            <person name="Hall R.S."/>
            <person name="Safavi-Hemami H."/>
            <person name="Kaewkong W."/>
            <person name="Bertrand D."/>
            <person name="Gao S."/>
            <person name="Seet Q."/>
            <person name="Wongkham S."/>
            <person name="Teh B.T."/>
            <person name="Wongkham C."/>
            <person name="Intapan P.M."/>
            <person name="Maleewong W."/>
            <person name="Yang X."/>
            <person name="Hu M."/>
            <person name="Wang Z."/>
            <person name="Hofmann A."/>
            <person name="Sternberg P.W."/>
            <person name="Tan P."/>
            <person name="Wang J."/>
            <person name="Gasser R.B."/>
        </authorList>
    </citation>
    <scope>NUCLEOTIDE SEQUENCE [LARGE SCALE GENOMIC DNA]</scope>
</reference>
<proteinExistence type="predicted"/>
<keyword evidence="2" id="KW-1185">Reference proteome</keyword>
<dbReference type="EMBL" id="KL596812">
    <property type="protein sequence ID" value="KER24391.1"/>
    <property type="molecule type" value="Genomic_DNA"/>
</dbReference>
<gene>
    <name evidence="1" type="ORF">T265_14438</name>
</gene>
<dbReference type="KEGG" id="ovi:T265_14438"/>
<feature type="non-terminal residue" evidence="1">
    <location>
        <position position="208"/>
    </location>
</feature>
<dbReference type="Proteomes" id="UP000054324">
    <property type="component" value="Unassembled WGS sequence"/>
</dbReference>
<dbReference type="CTD" id="20328604"/>
<dbReference type="STRING" id="6198.A0A074ZAQ9"/>
<evidence type="ECO:0000313" key="1">
    <source>
        <dbReference type="EMBL" id="KER24391.1"/>
    </source>
</evidence>
<dbReference type="RefSeq" id="XP_009171885.1">
    <property type="nucleotide sequence ID" value="XM_009173621.1"/>
</dbReference>
<accession>A0A074ZAQ9</accession>
<organism evidence="1 2">
    <name type="scientific">Opisthorchis viverrini</name>
    <name type="common">Southeast Asian liver fluke</name>
    <dbReference type="NCBI Taxonomy" id="6198"/>
    <lineage>
        <taxon>Eukaryota</taxon>
        <taxon>Metazoa</taxon>
        <taxon>Spiralia</taxon>
        <taxon>Lophotrochozoa</taxon>
        <taxon>Platyhelminthes</taxon>
        <taxon>Trematoda</taxon>
        <taxon>Digenea</taxon>
        <taxon>Opisthorchiida</taxon>
        <taxon>Opisthorchiata</taxon>
        <taxon>Opisthorchiidae</taxon>
        <taxon>Opisthorchis</taxon>
    </lineage>
</organism>
<evidence type="ECO:0000313" key="2">
    <source>
        <dbReference type="Proteomes" id="UP000054324"/>
    </source>
</evidence>
<name>A0A074ZAQ9_OPIVI</name>
<protein>
    <submittedName>
        <fullName evidence="1">Uncharacterized protein</fullName>
    </submittedName>
</protein>
<dbReference type="AlphaFoldDB" id="A0A074ZAQ9"/>